<name>A0A365UB27_9RHOB</name>
<evidence type="ECO:0000313" key="2">
    <source>
        <dbReference type="EMBL" id="RBI86412.1"/>
    </source>
</evidence>
<dbReference type="EMBL" id="QNTQ01000005">
    <property type="protein sequence ID" value="RBI86412.1"/>
    <property type="molecule type" value="Genomic_DNA"/>
</dbReference>
<reference evidence="2 3" key="1">
    <citation type="submission" date="2018-07" db="EMBL/GenBank/DDBJ databases">
        <title>Rhodosalinus sp. strain E84T genomic sequence and assembly.</title>
        <authorList>
            <person name="Liu Z.-W."/>
            <person name="Lu D.-C."/>
        </authorList>
    </citation>
    <scope>NUCLEOTIDE SEQUENCE [LARGE SCALE GENOMIC DNA]</scope>
    <source>
        <strain evidence="2 3">E84</strain>
    </source>
</reference>
<protein>
    <recommendedName>
        <fullName evidence="1">Glycosyltransferase 2-like domain-containing protein</fullName>
    </recommendedName>
</protein>
<dbReference type="PANTHER" id="PTHR22916">
    <property type="entry name" value="GLYCOSYLTRANSFERASE"/>
    <property type="match status" value="1"/>
</dbReference>
<sequence length="650" mass="73617">MTHAADLSFEQQVKLIKRSGEVHSTWYRTTYPDVAMIGMEPAEHYLRYGAELGRDPGKNFRTRFYLDTYPDAARSGLNPLVHYVLHGREKGYRRKPNAQDNTRQALQRVEVIRTRLQTLGITDRALADLQHILDTSDQPAARAAAGRELALWHLRSGEREGFRKALDFLQQAREHAEDIGHRARLGVSELLCHFFLADKAGGKATFERLRDSGELNANTLLAWSNFHEVPEDKLVWINQVLRMFDIPAVDLLPDDGRPLYDRLYCPSELPVVESGPTVSVLIAAYNAAEMIPTTLRSLQAQTWRNLEIIVIDDASPDDDTCGVVERFAAEDPRIRLIRMPENGGAYVARNRGLDEATGAYVTLHDADDWSHPLKIETQVRYMEANPRVMGCTSQQARATNDLAFTKIRSNGGVILFNTSSFMFRRAPMREKLGYWDTVRFGADSELLRRFRKVFGAGAVVNLETGPLSFQREADSSVTVDPVKGVKGFYYGVRHEYFQAQTHHHETATSLKYGNDRHRNPFASPDMMSAIKRSKDAPPEHFDAIFAGDFRLHDAKTKAAIRGIEELKERGRKIGIVFYYDYDLDTARLRMADEMRALVDGEQVKVIVFGDEVTCSKIHGVGVSDQSIRQRYTPVVRRVPASMRKKETESA</sequence>
<dbReference type="Proteomes" id="UP000253370">
    <property type="component" value="Unassembled WGS sequence"/>
</dbReference>
<accession>A0A365UB27</accession>
<dbReference type="Pfam" id="PF00535">
    <property type="entry name" value="Glycos_transf_2"/>
    <property type="match status" value="1"/>
</dbReference>
<evidence type="ECO:0000259" key="1">
    <source>
        <dbReference type="Pfam" id="PF00535"/>
    </source>
</evidence>
<dbReference type="RefSeq" id="WP_113288649.1">
    <property type="nucleotide sequence ID" value="NZ_QNTQ01000005.1"/>
</dbReference>
<dbReference type="GO" id="GO:0016758">
    <property type="term" value="F:hexosyltransferase activity"/>
    <property type="evidence" value="ECO:0007669"/>
    <property type="project" value="UniProtKB-ARBA"/>
</dbReference>
<evidence type="ECO:0000313" key="3">
    <source>
        <dbReference type="Proteomes" id="UP000253370"/>
    </source>
</evidence>
<dbReference type="CDD" id="cd00761">
    <property type="entry name" value="Glyco_tranf_GTA_type"/>
    <property type="match status" value="1"/>
</dbReference>
<gene>
    <name evidence="2" type="ORF">DRV85_06605</name>
</gene>
<feature type="domain" description="Glycosyltransferase 2-like" evidence="1">
    <location>
        <begin position="279"/>
        <end position="404"/>
    </location>
</feature>
<keyword evidence="3" id="KW-1185">Reference proteome</keyword>
<dbReference type="PANTHER" id="PTHR22916:SF3">
    <property type="entry name" value="UDP-GLCNAC:BETAGAL BETA-1,3-N-ACETYLGLUCOSAMINYLTRANSFERASE-LIKE PROTEIN 1"/>
    <property type="match status" value="1"/>
</dbReference>
<dbReference type="InterPro" id="IPR001173">
    <property type="entry name" value="Glyco_trans_2-like"/>
</dbReference>
<dbReference type="AlphaFoldDB" id="A0A365UB27"/>
<dbReference type="Gene3D" id="3.90.550.10">
    <property type="entry name" value="Spore Coat Polysaccharide Biosynthesis Protein SpsA, Chain A"/>
    <property type="match status" value="1"/>
</dbReference>
<dbReference type="SUPFAM" id="SSF53448">
    <property type="entry name" value="Nucleotide-diphospho-sugar transferases"/>
    <property type="match status" value="1"/>
</dbReference>
<dbReference type="OrthoDB" id="7210452at2"/>
<organism evidence="2 3">
    <name type="scientific">Rhodosalinus halophilus</name>
    <dbReference type="NCBI Taxonomy" id="2259333"/>
    <lineage>
        <taxon>Bacteria</taxon>
        <taxon>Pseudomonadati</taxon>
        <taxon>Pseudomonadota</taxon>
        <taxon>Alphaproteobacteria</taxon>
        <taxon>Rhodobacterales</taxon>
        <taxon>Paracoccaceae</taxon>
        <taxon>Rhodosalinus</taxon>
    </lineage>
</organism>
<comment type="caution">
    <text evidence="2">The sequence shown here is derived from an EMBL/GenBank/DDBJ whole genome shotgun (WGS) entry which is preliminary data.</text>
</comment>
<proteinExistence type="predicted"/>
<dbReference type="InterPro" id="IPR029044">
    <property type="entry name" value="Nucleotide-diphossugar_trans"/>
</dbReference>